<evidence type="ECO:0000313" key="2">
    <source>
        <dbReference type="EMBL" id="KAF6461543.1"/>
    </source>
</evidence>
<name>A0A7J8GNB2_MOLMO</name>
<evidence type="ECO:0000313" key="3">
    <source>
        <dbReference type="Proteomes" id="UP000550707"/>
    </source>
</evidence>
<keyword evidence="3" id="KW-1185">Reference proteome</keyword>
<sequence>MKTRLWVPLSTTAEGVAESRPREAIPCPERRPARDWCSRKRRGSRLGRGGSTPLRYFRKQRALWRCGVQDVSPAQSAAVASGRAAASVASEAPGSLQIEEEDPIPSFLRS</sequence>
<organism evidence="2 3">
    <name type="scientific">Molossus molossus</name>
    <name type="common">Pallas' mastiff bat</name>
    <name type="synonym">Vespertilio molossus</name>
    <dbReference type="NCBI Taxonomy" id="27622"/>
    <lineage>
        <taxon>Eukaryota</taxon>
        <taxon>Metazoa</taxon>
        <taxon>Chordata</taxon>
        <taxon>Craniata</taxon>
        <taxon>Vertebrata</taxon>
        <taxon>Euteleostomi</taxon>
        <taxon>Mammalia</taxon>
        <taxon>Eutheria</taxon>
        <taxon>Laurasiatheria</taxon>
        <taxon>Chiroptera</taxon>
        <taxon>Yangochiroptera</taxon>
        <taxon>Molossidae</taxon>
        <taxon>Molossus</taxon>
    </lineage>
</organism>
<dbReference type="Proteomes" id="UP000550707">
    <property type="component" value="Unassembled WGS sequence"/>
</dbReference>
<proteinExistence type="predicted"/>
<feature type="region of interest" description="Disordered" evidence="1">
    <location>
        <begin position="88"/>
        <end position="110"/>
    </location>
</feature>
<reference evidence="2 3" key="1">
    <citation type="journal article" date="2020" name="Nature">
        <title>Six reference-quality genomes reveal evolution of bat adaptations.</title>
        <authorList>
            <person name="Jebb D."/>
            <person name="Huang Z."/>
            <person name="Pippel M."/>
            <person name="Hughes G.M."/>
            <person name="Lavrichenko K."/>
            <person name="Devanna P."/>
            <person name="Winkler S."/>
            <person name="Jermiin L.S."/>
            <person name="Skirmuntt E.C."/>
            <person name="Katzourakis A."/>
            <person name="Burkitt-Gray L."/>
            <person name="Ray D.A."/>
            <person name="Sullivan K.A.M."/>
            <person name="Roscito J.G."/>
            <person name="Kirilenko B.M."/>
            <person name="Davalos L.M."/>
            <person name="Corthals A.P."/>
            <person name="Power M.L."/>
            <person name="Jones G."/>
            <person name="Ransome R.D."/>
            <person name="Dechmann D.K.N."/>
            <person name="Locatelli A.G."/>
            <person name="Puechmaille S.J."/>
            <person name="Fedrigo O."/>
            <person name="Jarvis E.D."/>
            <person name="Hiller M."/>
            <person name="Vernes S.C."/>
            <person name="Myers E.W."/>
            <person name="Teeling E.C."/>
        </authorList>
    </citation>
    <scope>NUCLEOTIDE SEQUENCE [LARGE SCALE GENOMIC DNA]</scope>
    <source>
        <strain evidence="2">MMolMol1</strain>
        <tissue evidence="2">Muscle</tissue>
    </source>
</reference>
<evidence type="ECO:0000256" key="1">
    <source>
        <dbReference type="SAM" id="MobiDB-lite"/>
    </source>
</evidence>
<comment type="caution">
    <text evidence="2">The sequence shown here is derived from an EMBL/GenBank/DDBJ whole genome shotgun (WGS) entry which is preliminary data.</text>
</comment>
<dbReference type="AlphaFoldDB" id="A0A7J8GNB2"/>
<dbReference type="InParanoid" id="A0A7J8GNB2"/>
<protein>
    <submittedName>
        <fullName evidence="2">Coiled-coil domain containing 28A</fullName>
    </submittedName>
</protein>
<dbReference type="EMBL" id="JACASF010000008">
    <property type="protein sequence ID" value="KAF6461543.1"/>
    <property type="molecule type" value="Genomic_DNA"/>
</dbReference>
<gene>
    <name evidence="2" type="ORF">HJG59_002268</name>
</gene>
<accession>A0A7J8GNB2</accession>